<protein>
    <recommendedName>
        <fullName evidence="1">ATPase dynein-related AAA domain-containing protein</fullName>
    </recommendedName>
</protein>
<reference evidence="2 3" key="1">
    <citation type="journal article" date="2013" name="Curr. Biol.">
        <title>The Genome of the Foraminiferan Reticulomyxa filosa.</title>
        <authorList>
            <person name="Glockner G."/>
            <person name="Hulsmann N."/>
            <person name="Schleicher M."/>
            <person name="Noegel A.A."/>
            <person name="Eichinger L."/>
            <person name="Gallinger C."/>
            <person name="Pawlowski J."/>
            <person name="Sierra R."/>
            <person name="Euteneuer U."/>
            <person name="Pillet L."/>
            <person name="Moustafa A."/>
            <person name="Platzer M."/>
            <person name="Groth M."/>
            <person name="Szafranski K."/>
            <person name="Schliwa M."/>
        </authorList>
    </citation>
    <scope>NUCLEOTIDE SEQUENCE [LARGE SCALE GENOMIC DNA]</scope>
</reference>
<dbReference type="InterPro" id="IPR031248">
    <property type="entry name" value="RNF213"/>
</dbReference>
<dbReference type="OrthoDB" id="2370833at2759"/>
<keyword evidence="3" id="KW-1185">Reference proteome</keyword>
<dbReference type="EMBL" id="ASPP01038289">
    <property type="protein sequence ID" value="ETO01447.1"/>
    <property type="molecule type" value="Genomic_DNA"/>
</dbReference>
<dbReference type="GO" id="GO:0005524">
    <property type="term" value="F:ATP binding"/>
    <property type="evidence" value="ECO:0007669"/>
    <property type="project" value="InterPro"/>
</dbReference>
<dbReference type="InterPro" id="IPR011704">
    <property type="entry name" value="ATPase_dyneun-rel_AAA"/>
</dbReference>
<dbReference type="GO" id="GO:0016887">
    <property type="term" value="F:ATP hydrolysis activity"/>
    <property type="evidence" value="ECO:0007669"/>
    <property type="project" value="InterPro"/>
</dbReference>
<dbReference type="PANTHER" id="PTHR22605">
    <property type="entry name" value="RZ-TYPE DOMAIN-CONTAINING PROTEIN"/>
    <property type="match status" value="1"/>
</dbReference>
<dbReference type="PANTHER" id="PTHR22605:SF1">
    <property type="entry name" value="RZ-TYPE DOMAIN-CONTAINING PROTEIN"/>
    <property type="match status" value="1"/>
</dbReference>
<feature type="non-terminal residue" evidence="2">
    <location>
        <position position="259"/>
    </location>
</feature>
<feature type="domain" description="ATPase dynein-related AAA" evidence="1">
    <location>
        <begin position="112"/>
        <end position="202"/>
    </location>
</feature>
<dbReference type="GO" id="GO:0004842">
    <property type="term" value="F:ubiquitin-protein transferase activity"/>
    <property type="evidence" value="ECO:0007669"/>
    <property type="project" value="InterPro"/>
</dbReference>
<name>X6LJZ1_RETFI</name>
<evidence type="ECO:0000313" key="2">
    <source>
        <dbReference type="EMBL" id="ETO01447.1"/>
    </source>
</evidence>
<dbReference type="Pfam" id="PF07728">
    <property type="entry name" value="AAA_5"/>
    <property type="match status" value="1"/>
</dbReference>
<proteinExistence type="predicted"/>
<dbReference type="CDD" id="cd00009">
    <property type="entry name" value="AAA"/>
    <property type="match status" value="1"/>
</dbReference>
<evidence type="ECO:0000313" key="3">
    <source>
        <dbReference type="Proteomes" id="UP000023152"/>
    </source>
</evidence>
<dbReference type="AlphaFoldDB" id="X6LJZ1"/>
<accession>X6LJZ1</accession>
<dbReference type="InterPro" id="IPR027417">
    <property type="entry name" value="P-loop_NTPase"/>
</dbReference>
<gene>
    <name evidence="2" type="ORF">RFI_35993</name>
</gene>
<organism evidence="2 3">
    <name type="scientific">Reticulomyxa filosa</name>
    <dbReference type="NCBI Taxonomy" id="46433"/>
    <lineage>
        <taxon>Eukaryota</taxon>
        <taxon>Sar</taxon>
        <taxon>Rhizaria</taxon>
        <taxon>Retaria</taxon>
        <taxon>Foraminifera</taxon>
        <taxon>Monothalamids</taxon>
        <taxon>Reticulomyxidae</taxon>
        <taxon>Reticulomyxa</taxon>
    </lineage>
</organism>
<comment type="caution">
    <text evidence="2">The sequence shown here is derived from an EMBL/GenBank/DDBJ whole genome shotgun (WGS) entry which is preliminary data.</text>
</comment>
<dbReference type="Gene3D" id="3.40.50.300">
    <property type="entry name" value="P-loop containing nucleotide triphosphate hydrolases"/>
    <property type="match status" value="1"/>
</dbReference>
<evidence type="ECO:0000259" key="1">
    <source>
        <dbReference type="Pfam" id="PF07728"/>
    </source>
</evidence>
<dbReference type="Proteomes" id="UP000023152">
    <property type="component" value="Unassembled WGS sequence"/>
</dbReference>
<sequence>MISNENDVNNEERKFLEKANFVLLCWKEEMSKLQRLWALITVNVYIEIPSKGVILEEKKKRIEVLCQAVGVPAAKKEEIIKKLGKFEHYVLTYDNILKMIIILLNIRSNLPTVLMGETGCGKTALIKYLACATDTELEAVDIHGGIDSTHIHEIVKKCKERLKPMENMIESKENEPQRNPKEIWLFLDEFNTSPDIGWFNELICNRSLDGVKIPDEIKILAACNPYRKRQLSEQEKEWFGKDHLAQYAYRVFPLCETVK</sequence>
<dbReference type="SUPFAM" id="SSF52540">
    <property type="entry name" value="P-loop containing nucleoside triphosphate hydrolases"/>
    <property type="match status" value="1"/>
</dbReference>